<dbReference type="RefSeq" id="WP_112195320.1">
    <property type="nucleotide sequence ID" value="NZ_CP023566.1"/>
</dbReference>
<dbReference type="InterPro" id="IPR044946">
    <property type="entry name" value="Restrct_endonuc_typeI_TRD_sf"/>
</dbReference>
<keyword evidence="6" id="KW-1185">Reference proteome</keyword>
<reference evidence="5 6" key="1">
    <citation type="submission" date="2017-09" db="EMBL/GenBank/DDBJ databases">
        <title>Predominant Lactobacillus spp. isolated from feces of mice subjected to short-term calorie restriction.</title>
        <authorList>
            <person name="Zhang C."/>
            <person name="Zhao L."/>
            <person name="Pan F."/>
        </authorList>
    </citation>
    <scope>NUCLEOTIDE SEQUENCE [LARGE SCALE GENOMIC DNA]</scope>
    <source>
        <strain evidence="5 6">CR141</strain>
    </source>
</reference>
<dbReference type="Pfam" id="PF01420">
    <property type="entry name" value="Methylase_S"/>
    <property type="match status" value="1"/>
</dbReference>
<dbReference type="Proteomes" id="UP000250143">
    <property type="component" value="Chromosome"/>
</dbReference>
<accession>A0ABM6WZ44</accession>
<evidence type="ECO:0000256" key="3">
    <source>
        <dbReference type="ARBA" id="ARBA00023125"/>
    </source>
</evidence>
<dbReference type="InterPro" id="IPR052021">
    <property type="entry name" value="Type-I_RS_S_subunit"/>
</dbReference>
<keyword evidence="3" id="KW-0238">DNA-binding</keyword>
<dbReference type="Gene3D" id="3.90.220.20">
    <property type="entry name" value="DNA methylase specificity domains"/>
    <property type="match status" value="1"/>
</dbReference>
<evidence type="ECO:0000313" key="5">
    <source>
        <dbReference type="EMBL" id="AWZ41124.1"/>
    </source>
</evidence>
<comment type="similarity">
    <text evidence="1">Belongs to the type-I restriction system S methylase family.</text>
</comment>
<feature type="domain" description="Type I restriction modification DNA specificity" evidence="4">
    <location>
        <begin position="8"/>
        <end position="176"/>
    </location>
</feature>
<evidence type="ECO:0000256" key="2">
    <source>
        <dbReference type="ARBA" id="ARBA00022747"/>
    </source>
</evidence>
<sequence>MLIRTNAWELRKLGRISDISTGKAFKSSEFDKSGEFLVVTNKEISDSKFSNKVAGDRINISDDKILNKYVLIGQNILVTMDGVNIGKVGKYTNSKAVLAQRVGRVQSKQFDFVYAVLDNQKFVNKMNVLAVGNAIKHISLSQISDYHFWLPICDVEQQKIGSFFKHLDELITLHQRNEKFSS</sequence>
<organism evidence="5 6">
    <name type="scientific">Ligilactobacillus murinus</name>
    <dbReference type="NCBI Taxonomy" id="1622"/>
    <lineage>
        <taxon>Bacteria</taxon>
        <taxon>Bacillati</taxon>
        <taxon>Bacillota</taxon>
        <taxon>Bacilli</taxon>
        <taxon>Lactobacillales</taxon>
        <taxon>Lactobacillaceae</taxon>
        <taxon>Ligilactobacillus</taxon>
    </lineage>
</organism>
<keyword evidence="2" id="KW-0680">Restriction system</keyword>
<gene>
    <name evidence="5" type="ORF">CPQ89_08870</name>
</gene>
<dbReference type="EMBL" id="CP023566">
    <property type="protein sequence ID" value="AWZ41124.1"/>
    <property type="molecule type" value="Genomic_DNA"/>
</dbReference>
<dbReference type="PANTHER" id="PTHR30408">
    <property type="entry name" value="TYPE-1 RESTRICTION ENZYME ECOKI SPECIFICITY PROTEIN"/>
    <property type="match status" value="1"/>
</dbReference>
<dbReference type="SUPFAM" id="SSF116734">
    <property type="entry name" value="DNA methylase specificity domain"/>
    <property type="match status" value="1"/>
</dbReference>
<evidence type="ECO:0000256" key="1">
    <source>
        <dbReference type="ARBA" id="ARBA00010923"/>
    </source>
</evidence>
<protein>
    <recommendedName>
        <fullName evidence="4">Type I restriction modification DNA specificity domain-containing protein</fullName>
    </recommendedName>
</protein>
<evidence type="ECO:0000313" key="6">
    <source>
        <dbReference type="Proteomes" id="UP000250143"/>
    </source>
</evidence>
<dbReference type="PANTHER" id="PTHR30408:SF12">
    <property type="entry name" value="TYPE I RESTRICTION ENZYME MJAVIII SPECIFICITY SUBUNIT"/>
    <property type="match status" value="1"/>
</dbReference>
<dbReference type="InterPro" id="IPR000055">
    <property type="entry name" value="Restrct_endonuc_typeI_TRD"/>
</dbReference>
<proteinExistence type="inferred from homology"/>
<evidence type="ECO:0000259" key="4">
    <source>
        <dbReference type="Pfam" id="PF01420"/>
    </source>
</evidence>
<name>A0ABM6WZ44_9LACO</name>